<keyword evidence="1" id="KW-1133">Transmembrane helix</keyword>
<dbReference type="Proteomes" id="UP001212498">
    <property type="component" value="Unassembled WGS sequence"/>
</dbReference>
<gene>
    <name evidence="2" type="ORF">OUY24_11755</name>
</gene>
<name>A0ABT4SVK5_9ACTN</name>
<sequence length="54" mass="6185">MTMYGWLWRRLPGGPGRRLLWAALLVATAMAVLWFSVFPLLEPAVTLDEVTVRR</sequence>
<organism evidence="2 3">
    <name type="scientific">Nonomuraea ferruginea</name>
    <dbReference type="NCBI Taxonomy" id="46174"/>
    <lineage>
        <taxon>Bacteria</taxon>
        <taxon>Bacillati</taxon>
        <taxon>Actinomycetota</taxon>
        <taxon>Actinomycetes</taxon>
        <taxon>Streptosporangiales</taxon>
        <taxon>Streptosporangiaceae</taxon>
        <taxon>Nonomuraea</taxon>
    </lineage>
</organism>
<keyword evidence="3" id="KW-1185">Reference proteome</keyword>
<dbReference type="RefSeq" id="WP_271276250.1">
    <property type="nucleotide sequence ID" value="NZ_BAABFD010000012.1"/>
</dbReference>
<protein>
    <recommendedName>
        <fullName evidence="4">ABC transporter permease</fullName>
    </recommendedName>
</protein>
<reference evidence="2 3" key="1">
    <citation type="submission" date="2022-11" db="EMBL/GenBank/DDBJ databases">
        <title>Nonomuraea corallina sp. nov., a new species of the genus Nonomuraea isolated from sea side sediment in Thai sea.</title>
        <authorList>
            <person name="Ngamcharungchit C."/>
            <person name="Matsumoto A."/>
            <person name="Suriyachadkun C."/>
            <person name="Panbangred W."/>
            <person name="Inahashi Y."/>
            <person name="Intra B."/>
        </authorList>
    </citation>
    <scope>NUCLEOTIDE SEQUENCE [LARGE SCALE GENOMIC DNA]</scope>
    <source>
        <strain evidence="2 3">DSM 43553</strain>
    </source>
</reference>
<evidence type="ECO:0008006" key="4">
    <source>
        <dbReference type="Google" id="ProtNLM"/>
    </source>
</evidence>
<evidence type="ECO:0000256" key="1">
    <source>
        <dbReference type="SAM" id="Phobius"/>
    </source>
</evidence>
<evidence type="ECO:0000313" key="3">
    <source>
        <dbReference type="Proteomes" id="UP001212498"/>
    </source>
</evidence>
<accession>A0ABT4SVK5</accession>
<comment type="caution">
    <text evidence="2">The sequence shown here is derived from an EMBL/GenBank/DDBJ whole genome shotgun (WGS) entry which is preliminary data.</text>
</comment>
<evidence type="ECO:0000313" key="2">
    <source>
        <dbReference type="EMBL" id="MDA0641296.1"/>
    </source>
</evidence>
<dbReference type="EMBL" id="JAPNUD010000023">
    <property type="protein sequence ID" value="MDA0641296.1"/>
    <property type="molecule type" value="Genomic_DNA"/>
</dbReference>
<keyword evidence="1" id="KW-0812">Transmembrane</keyword>
<feature type="transmembrane region" description="Helical" evidence="1">
    <location>
        <begin position="20"/>
        <end position="41"/>
    </location>
</feature>
<keyword evidence="1" id="KW-0472">Membrane</keyword>
<proteinExistence type="predicted"/>